<sequence length="299" mass="32695">MQFKDYYEILGVKPDAKDAEIKSAYRRLARKYHPDVSKEDGAEDKFKAVNEAYEALKDGERRAAYDQLRAGGYRAGDDFRPPPNWQQRGDFDPAGFEGAGFSDFFESLFGGRMGGAGGPRSVARRGRDLHAQIAIDLETAVRGGRERITLRDGLQGERTLEVKIPARIQPGQQIRLGKQGSPGLNGGPPGDLLLEVGLRSDGRFRLEGRNVVHTLALAPWEAALGATVTVPTLDGDVELRIPPGSDTGRKLRLRGRGWPGEPAGDQIVVLEVHVPPAESEEQRALYASMAEAFAFHPRG</sequence>
<dbReference type="PROSITE" id="PS00636">
    <property type="entry name" value="DNAJ_1"/>
    <property type="match status" value="1"/>
</dbReference>
<dbReference type="EMBL" id="CP015249">
    <property type="protein sequence ID" value="ANB18069.1"/>
    <property type="molecule type" value="Genomic_DNA"/>
</dbReference>
<gene>
    <name evidence="3" type="ORF">I596_2050</name>
</gene>
<dbReference type="SMART" id="SM00271">
    <property type="entry name" value="DnaJ"/>
    <property type="match status" value="1"/>
</dbReference>
<dbReference type="FunFam" id="2.60.260.20:FF:000013">
    <property type="entry name" value="DnaJ subfamily B member 11"/>
    <property type="match status" value="1"/>
</dbReference>
<dbReference type="InterPro" id="IPR036869">
    <property type="entry name" value="J_dom_sf"/>
</dbReference>
<dbReference type="RefSeq" id="WP_067646965.1">
    <property type="nucleotide sequence ID" value="NZ_CP015249.1"/>
</dbReference>
<dbReference type="GO" id="GO:0005737">
    <property type="term" value="C:cytoplasm"/>
    <property type="evidence" value="ECO:0007669"/>
    <property type="project" value="TreeGrafter"/>
</dbReference>
<dbReference type="CDD" id="cd10747">
    <property type="entry name" value="DnaJ_C"/>
    <property type="match status" value="1"/>
</dbReference>
<dbReference type="PANTHER" id="PTHR43096:SF52">
    <property type="entry name" value="DNAJ HOMOLOG 1, MITOCHONDRIAL-RELATED"/>
    <property type="match status" value="1"/>
</dbReference>
<dbReference type="STRING" id="1300342.I596_2050"/>
<keyword evidence="4" id="KW-1185">Reference proteome</keyword>
<name>A0A160DUE8_9GAMM</name>
<dbReference type="PROSITE" id="PS50076">
    <property type="entry name" value="DNAJ_2"/>
    <property type="match status" value="1"/>
</dbReference>
<evidence type="ECO:0000313" key="3">
    <source>
        <dbReference type="EMBL" id="ANB18069.1"/>
    </source>
</evidence>
<dbReference type="Gene3D" id="2.60.260.20">
    <property type="entry name" value="Urease metallochaperone UreE, N-terminal domain"/>
    <property type="match status" value="2"/>
</dbReference>
<proteinExistence type="predicted"/>
<keyword evidence="1" id="KW-0143">Chaperone</keyword>
<dbReference type="InterPro" id="IPR018253">
    <property type="entry name" value="DnaJ_domain_CS"/>
</dbReference>
<dbReference type="OrthoDB" id="9779889at2"/>
<protein>
    <submittedName>
        <fullName evidence="3">DnaJ-class molecular chaperone CbpA</fullName>
    </submittedName>
</protein>
<dbReference type="InterPro" id="IPR002939">
    <property type="entry name" value="DnaJ_C"/>
</dbReference>
<dbReference type="GO" id="GO:0051082">
    <property type="term" value="F:unfolded protein binding"/>
    <property type="evidence" value="ECO:0007669"/>
    <property type="project" value="InterPro"/>
</dbReference>
<evidence type="ECO:0000259" key="2">
    <source>
        <dbReference type="PROSITE" id="PS50076"/>
    </source>
</evidence>
<reference evidence="3 4" key="1">
    <citation type="submission" date="2016-04" db="EMBL/GenBank/DDBJ databases">
        <title>Complete genome sequence of Dokdonella koreensis DS-123T.</title>
        <authorList>
            <person name="Kim J.F."/>
            <person name="Lee H."/>
            <person name="Kwak M.-J."/>
        </authorList>
    </citation>
    <scope>NUCLEOTIDE SEQUENCE [LARGE SCALE GENOMIC DNA]</scope>
    <source>
        <strain evidence="3 4">DS-123</strain>
    </source>
</reference>
<dbReference type="Pfam" id="PF00226">
    <property type="entry name" value="DnaJ"/>
    <property type="match status" value="1"/>
</dbReference>
<evidence type="ECO:0000313" key="4">
    <source>
        <dbReference type="Proteomes" id="UP000076830"/>
    </source>
</evidence>
<dbReference type="InterPro" id="IPR001623">
    <property type="entry name" value="DnaJ_domain"/>
</dbReference>
<dbReference type="Proteomes" id="UP000076830">
    <property type="component" value="Chromosome"/>
</dbReference>
<dbReference type="Gene3D" id="1.10.287.110">
    <property type="entry name" value="DnaJ domain"/>
    <property type="match status" value="1"/>
</dbReference>
<dbReference type="KEGG" id="dko:I596_2050"/>
<dbReference type="PRINTS" id="PR00625">
    <property type="entry name" value="JDOMAIN"/>
</dbReference>
<dbReference type="GO" id="GO:0042026">
    <property type="term" value="P:protein refolding"/>
    <property type="evidence" value="ECO:0007669"/>
    <property type="project" value="TreeGrafter"/>
</dbReference>
<feature type="domain" description="J" evidence="2">
    <location>
        <begin position="5"/>
        <end position="69"/>
    </location>
</feature>
<dbReference type="AlphaFoldDB" id="A0A160DUE8"/>
<dbReference type="PANTHER" id="PTHR43096">
    <property type="entry name" value="DNAJ HOMOLOG 1, MITOCHONDRIAL-RELATED"/>
    <property type="match status" value="1"/>
</dbReference>
<dbReference type="PATRIC" id="fig|1300342.3.peg.2002"/>
<dbReference type="CDD" id="cd06257">
    <property type="entry name" value="DnaJ"/>
    <property type="match status" value="1"/>
</dbReference>
<organism evidence="3 4">
    <name type="scientific">Dokdonella koreensis DS-123</name>
    <dbReference type="NCBI Taxonomy" id="1300342"/>
    <lineage>
        <taxon>Bacteria</taxon>
        <taxon>Pseudomonadati</taxon>
        <taxon>Pseudomonadota</taxon>
        <taxon>Gammaproteobacteria</taxon>
        <taxon>Lysobacterales</taxon>
        <taxon>Rhodanobacteraceae</taxon>
        <taxon>Dokdonella</taxon>
    </lineage>
</organism>
<dbReference type="SUPFAM" id="SSF46565">
    <property type="entry name" value="Chaperone J-domain"/>
    <property type="match status" value="1"/>
</dbReference>
<dbReference type="Pfam" id="PF01556">
    <property type="entry name" value="DnaJ_C"/>
    <property type="match status" value="1"/>
</dbReference>
<accession>A0A160DUE8</accession>
<dbReference type="InterPro" id="IPR008971">
    <property type="entry name" value="HSP40/DnaJ_pept-bd"/>
</dbReference>
<dbReference type="SUPFAM" id="SSF49493">
    <property type="entry name" value="HSP40/DnaJ peptide-binding domain"/>
    <property type="match status" value="2"/>
</dbReference>
<evidence type="ECO:0000256" key="1">
    <source>
        <dbReference type="ARBA" id="ARBA00023186"/>
    </source>
</evidence>